<feature type="non-terminal residue" evidence="1">
    <location>
        <position position="1"/>
    </location>
</feature>
<dbReference type="GO" id="GO:0005739">
    <property type="term" value="C:mitochondrion"/>
    <property type="evidence" value="ECO:0007669"/>
    <property type="project" value="TreeGrafter"/>
</dbReference>
<accession>A0AAW0Y463</accession>
<dbReference type="AlphaFoldDB" id="A0AAW0Y463"/>
<dbReference type="PANTHER" id="PTHR15889:SF2">
    <property type="entry name" value="LARGE RIBOSOMAL SUBUNIT PROTEIN ML37"/>
    <property type="match status" value="1"/>
</dbReference>
<evidence type="ECO:0000313" key="1">
    <source>
        <dbReference type="EMBL" id="KAK8751631.1"/>
    </source>
</evidence>
<dbReference type="InterPro" id="IPR052482">
    <property type="entry name" value="mtLSU_mL37"/>
</dbReference>
<proteinExistence type="predicted"/>
<reference evidence="1 2" key="1">
    <citation type="journal article" date="2024" name="BMC Genomics">
        <title>Genome assembly of redclaw crayfish (Cherax quadricarinatus) provides insights into its immune adaptation and hypoxia tolerance.</title>
        <authorList>
            <person name="Liu Z."/>
            <person name="Zheng J."/>
            <person name="Li H."/>
            <person name="Fang K."/>
            <person name="Wang S."/>
            <person name="He J."/>
            <person name="Zhou D."/>
            <person name="Weng S."/>
            <person name="Chi M."/>
            <person name="Gu Z."/>
            <person name="He J."/>
            <person name="Li F."/>
            <person name="Wang M."/>
        </authorList>
    </citation>
    <scope>NUCLEOTIDE SEQUENCE [LARGE SCALE GENOMIC DNA]</scope>
    <source>
        <strain evidence="1">ZL_2023a</strain>
    </source>
</reference>
<dbReference type="PANTHER" id="PTHR15889">
    <property type="entry name" value="MITOCHONDRIAL RIBOSOMAL PROTEIN L37"/>
    <property type="match status" value="1"/>
</dbReference>
<dbReference type="EMBL" id="JARKIK010000005">
    <property type="protein sequence ID" value="KAK8751631.1"/>
    <property type="molecule type" value="Genomic_DNA"/>
</dbReference>
<sequence length="423" mass="47986">NKSTRLPGTKSRCWFCLKLKRQLIMRVTDVRLRLNIGAQFRALWLLKSRRRISDTGAEAILTARGVPVVDPREILSPAYPRIIEVVDPPPQPSVLQDWKTEVKDTPCHVFNKRFSPLIGMPQVQCLTNSVVQSSLPKSVLDCATKITEEEDKKVKEAIFHAHLLDSFQAKLPKVINMDRPGWNERREYGIPFGRKHKTLTYQLLLLLDQQVPGALERQLVEDTLTQVTLKHSDSLMQINHEAAFIVSSLTPLPQLADNAEIKSLQEETLPDIYPLSPLVNCRAFNTYCLKDSYGVASNNLYPHTIFIHQNQSRMKLSEDQFAGISLLHAFSHAAAYAKATGSIVGSNLEKPVVLQVVHMHRQYFHMGVFQLNTLNLTGTTKNIFWTQPWEPLFSKCCFQAAQPVLEGYNPRVFELLKGLHAQC</sequence>
<evidence type="ECO:0008006" key="3">
    <source>
        <dbReference type="Google" id="ProtNLM"/>
    </source>
</evidence>
<evidence type="ECO:0000313" key="2">
    <source>
        <dbReference type="Proteomes" id="UP001445076"/>
    </source>
</evidence>
<organism evidence="1 2">
    <name type="scientific">Cherax quadricarinatus</name>
    <name type="common">Australian red claw crayfish</name>
    <dbReference type="NCBI Taxonomy" id="27406"/>
    <lineage>
        <taxon>Eukaryota</taxon>
        <taxon>Metazoa</taxon>
        <taxon>Ecdysozoa</taxon>
        <taxon>Arthropoda</taxon>
        <taxon>Crustacea</taxon>
        <taxon>Multicrustacea</taxon>
        <taxon>Malacostraca</taxon>
        <taxon>Eumalacostraca</taxon>
        <taxon>Eucarida</taxon>
        <taxon>Decapoda</taxon>
        <taxon>Pleocyemata</taxon>
        <taxon>Astacidea</taxon>
        <taxon>Parastacoidea</taxon>
        <taxon>Parastacidae</taxon>
        <taxon>Cherax</taxon>
    </lineage>
</organism>
<gene>
    <name evidence="1" type="ORF">OTU49_009493</name>
</gene>
<name>A0AAW0Y463_CHEQU</name>
<protein>
    <recommendedName>
        <fullName evidence="3">Mitochondrial ribosomal protein L37</fullName>
    </recommendedName>
</protein>
<keyword evidence="2" id="KW-1185">Reference proteome</keyword>
<dbReference type="Proteomes" id="UP001445076">
    <property type="component" value="Unassembled WGS sequence"/>
</dbReference>
<comment type="caution">
    <text evidence="1">The sequence shown here is derived from an EMBL/GenBank/DDBJ whole genome shotgun (WGS) entry which is preliminary data.</text>
</comment>